<dbReference type="NCBIfam" id="TIGR00685">
    <property type="entry name" value="T6PP"/>
    <property type="match status" value="1"/>
</dbReference>
<dbReference type="AlphaFoldDB" id="A0A1S2N7E2"/>
<protein>
    <recommendedName>
        <fullName evidence="4">Trehalose 6-phosphate phosphatase</fullName>
        <ecNumber evidence="4">3.1.3.12</ecNumber>
    </recommendedName>
</protein>
<dbReference type="RefSeq" id="WP_083415159.1">
    <property type="nucleotide sequence ID" value="NZ_JRYB01000001.1"/>
</dbReference>
<dbReference type="SUPFAM" id="SSF56784">
    <property type="entry name" value="HAD-like"/>
    <property type="match status" value="1"/>
</dbReference>
<comment type="caution">
    <text evidence="5">The sequence shown here is derived from an EMBL/GenBank/DDBJ whole genome shotgun (WGS) entry which is preliminary data.</text>
</comment>
<dbReference type="Gene3D" id="3.40.50.1000">
    <property type="entry name" value="HAD superfamily/HAD-like"/>
    <property type="match status" value="1"/>
</dbReference>
<evidence type="ECO:0000256" key="3">
    <source>
        <dbReference type="ARBA" id="ARBA00022801"/>
    </source>
</evidence>
<dbReference type="Proteomes" id="UP000180246">
    <property type="component" value="Unassembled WGS sequence"/>
</dbReference>
<dbReference type="EC" id="3.1.3.12" evidence="4"/>
<dbReference type="PANTHER" id="PTHR43768:SF3">
    <property type="entry name" value="TREHALOSE 6-PHOSPHATE PHOSPHATASE"/>
    <property type="match status" value="1"/>
</dbReference>
<dbReference type="Gene3D" id="3.30.70.1020">
    <property type="entry name" value="Trehalose-6-phosphate phosphatase related protein, domain 2"/>
    <property type="match status" value="1"/>
</dbReference>
<dbReference type="NCBIfam" id="TIGR01484">
    <property type="entry name" value="HAD-SF-IIB"/>
    <property type="match status" value="1"/>
</dbReference>
<evidence type="ECO:0000256" key="1">
    <source>
        <dbReference type="ARBA" id="ARBA00005199"/>
    </source>
</evidence>
<dbReference type="InterPro" id="IPR023214">
    <property type="entry name" value="HAD_sf"/>
</dbReference>
<dbReference type="InterPro" id="IPR036412">
    <property type="entry name" value="HAD-like_sf"/>
</dbReference>
<accession>A0A1S2N7E2</accession>
<keyword evidence="4" id="KW-0460">Magnesium</keyword>
<comment type="catalytic activity">
    <reaction evidence="4">
        <text>alpha,alpha-trehalose 6-phosphate + H2O = alpha,alpha-trehalose + phosphate</text>
        <dbReference type="Rhea" id="RHEA:23420"/>
        <dbReference type="ChEBI" id="CHEBI:15377"/>
        <dbReference type="ChEBI" id="CHEBI:16551"/>
        <dbReference type="ChEBI" id="CHEBI:43474"/>
        <dbReference type="ChEBI" id="CHEBI:58429"/>
        <dbReference type="EC" id="3.1.3.12"/>
    </reaction>
</comment>
<comment type="pathway">
    <text evidence="1 4">Glycan biosynthesis; trehalose biosynthesis.</text>
</comment>
<dbReference type="GO" id="GO:0005992">
    <property type="term" value="P:trehalose biosynthetic process"/>
    <property type="evidence" value="ECO:0007669"/>
    <property type="project" value="UniProtKB-UniPathway"/>
</dbReference>
<dbReference type="GO" id="GO:0046872">
    <property type="term" value="F:metal ion binding"/>
    <property type="evidence" value="ECO:0007669"/>
    <property type="project" value="UniProtKB-KW"/>
</dbReference>
<dbReference type="CDD" id="cd01627">
    <property type="entry name" value="HAD_TPP"/>
    <property type="match status" value="1"/>
</dbReference>
<comment type="function">
    <text evidence="4">Removes the phosphate from trehalose 6-phosphate to produce free trehalose.</text>
</comment>
<dbReference type="InterPro" id="IPR006379">
    <property type="entry name" value="HAD-SF_hydro_IIB"/>
</dbReference>
<keyword evidence="4" id="KW-0479">Metal-binding</keyword>
<comment type="cofactor">
    <cofactor evidence="4">
        <name>Mg(2+)</name>
        <dbReference type="ChEBI" id="CHEBI:18420"/>
    </cofactor>
</comment>
<dbReference type="InterPro" id="IPR044651">
    <property type="entry name" value="OTSB-like"/>
</dbReference>
<dbReference type="EMBL" id="JRYB01000001">
    <property type="protein sequence ID" value="OIJ40998.1"/>
    <property type="molecule type" value="Genomic_DNA"/>
</dbReference>
<reference evidence="5 6" key="1">
    <citation type="submission" date="2014-10" db="EMBL/GenBank/DDBJ databases">
        <authorList>
            <person name="Seo M.-J."/>
            <person name="Seok Y.J."/>
            <person name="Cha I.-T."/>
        </authorList>
    </citation>
    <scope>NUCLEOTIDE SEQUENCE [LARGE SCALE GENOMIC DNA]</scope>
    <source>
        <strain evidence="5 6">NEU</strain>
    </source>
</reference>
<dbReference type="UniPathway" id="UPA00299"/>
<dbReference type="InterPro" id="IPR003337">
    <property type="entry name" value="Trehalose_PPase"/>
</dbReference>
<sequence length="262" mass="27273">MTGHMNATMPANEQAALDLLAAPDCALFLDFDGTLVDIAPRPDQVVVAPELLASLAALQQRLGGRLAIVSGRPVAELDRLLAPLVLPAAGVHGMERRGADGVLRQLPAPDFSTVRTRAHALAARHPGLWVEEKHGALALHYRQAPELQALCVETMADAVRSSLGLLLMEGKMIVEIKAAGVSKGTAIRDFLAEAPFLGAQPLFIGDDTTDEAGFDHVQRVGGVGLKVGPGPTVASSRIASSQAVRDALAHAAATSTIGKDSA</sequence>
<dbReference type="PANTHER" id="PTHR43768">
    <property type="entry name" value="TREHALOSE 6-PHOSPHATE PHOSPHATASE"/>
    <property type="match status" value="1"/>
</dbReference>
<gene>
    <name evidence="5" type="primary">otsB</name>
    <name evidence="5" type="ORF">LO55_850</name>
</gene>
<dbReference type="GO" id="GO:0004805">
    <property type="term" value="F:trehalose-phosphatase activity"/>
    <property type="evidence" value="ECO:0007669"/>
    <property type="project" value="UniProtKB-EC"/>
</dbReference>
<name>A0A1S2N7E2_9BURK</name>
<comment type="similarity">
    <text evidence="2 4">Belongs to the trehalose phosphatase family.</text>
</comment>
<evidence type="ECO:0000313" key="6">
    <source>
        <dbReference type="Proteomes" id="UP000180246"/>
    </source>
</evidence>
<dbReference type="Pfam" id="PF02358">
    <property type="entry name" value="Trehalose_PPase"/>
    <property type="match status" value="1"/>
</dbReference>
<evidence type="ECO:0000313" key="5">
    <source>
        <dbReference type="EMBL" id="OIJ40998.1"/>
    </source>
</evidence>
<evidence type="ECO:0000256" key="4">
    <source>
        <dbReference type="RuleBase" id="RU361117"/>
    </source>
</evidence>
<proteinExistence type="inferred from homology"/>
<organism evidence="5 6">
    <name type="scientific">Massilia timonae</name>
    <dbReference type="NCBI Taxonomy" id="47229"/>
    <lineage>
        <taxon>Bacteria</taxon>
        <taxon>Pseudomonadati</taxon>
        <taxon>Pseudomonadota</taxon>
        <taxon>Betaproteobacteria</taxon>
        <taxon>Burkholderiales</taxon>
        <taxon>Oxalobacteraceae</taxon>
        <taxon>Telluria group</taxon>
        <taxon>Massilia</taxon>
    </lineage>
</organism>
<keyword evidence="3 4" id="KW-0378">Hydrolase</keyword>
<evidence type="ECO:0000256" key="2">
    <source>
        <dbReference type="ARBA" id="ARBA00008770"/>
    </source>
</evidence>